<dbReference type="EMBL" id="CATNWA010019787">
    <property type="protein sequence ID" value="CAI9615014.1"/>
    <property type="molecule type" value="Genomic_DNA"/>
</dbReference>
<comment type="subcellular location">
    <subcellularLocation>
        <location evidence="1">Cytoplasm</location>
    </subcellularLocation>
</comment>
<feature type="non-terminal residue" evidence="3">
    <location>
        <position position="271"/>
    </location>
</feature>
<evidence type="ECO:0000256" key="2">
    <source>
        <dbReference type="ARBA" id="ARBA00022490"/>
    </source>
</evidence>
<dbReference type="InterPro" id="IPR038904">
    <property type="entry name" value="BRAT1"/>
</dbReference>
<keyword evidence="4" id="KW-1185">Reference proteome</keyword>
<dbReference type="InterPro" id="IPR016024">
    <property type="entry name" value="ARM-type_fold"/>
</dbReference>
<protein>
    <submittedName>
        <fullName evidence="3">Uncharacterized protein</fullName>
    </submittedName>
</protein>
<proteinExistence type="predicted"/>
<keyword evidence="2" id="KW-0963">Cytoplasm</keyword>
<accession>A0ABN9GZX3</accession>
<gene>
    <name evidence="3" type="ORF">SPARVUS_LOCUS15166819</name>
</gene>
<dbReference type="PANTHER" id="PTHR21331">
    <property type="entry name" value="BRCA1-ASSOCIATED ATM ACTIVATOR 1"/>
    <property type="match status" value="1"/>
</dbReference>
<comment type="caution">
    <text evidence="3">The sequence shown here is derived from an EMBL/GenBank/DDBJ whole genome shotgun (WGS) entry which is preliminary data.</text>
</comment>
<evidence type="ECO:0000313" key="3">
    <source>
        <dbReference type="EMBL" id="CAI9615014.1"/>
    </source>
</evidence>
<evidence type="ECO:0000313" key="4">
    <source>
        <dbReference type="Proteomes" id="UP001162483"/>
    </source>
</evidence>
<dbReference type="SUPFAM" id="SSF48371">
    <property type="entry name" value="ARM repeat"/>
    <property type="match status" value="1"/>
</dbReference>
<reference evidence="3" key="1">
    <citation type="submission" date="2023-05" db="EMBL/GenBank/DDBJ databases">
        <authorList>
            <person name="Stuckert A."/>
        </authorList>
    </citation>
    <scope>NUCLEOTIDE SEQUENCE</scope>
</reference>
<name>A0ABN9GZX3_9NEOB</name>
<organism evidence="3 4">
    <name type="scientific">Staurois parvus</name>
    <dbReference type="NCBI Taxonomy" id="386267"/>
    <lineage>
        <taxon>Eukaryota</taxon>
        <taxon>Metazoa</taxon>
        <taxon>Chordata</taxon>
        <taxon>Craniata</taxon>
        <taxon>Vertebrata</taxon>
        <taxon>Euteleostomi</taxon>
        <taxon>Amphibia</taxon>
        <taxon>Batrachia</taxon>
        <taxon>Anura</taxon>
        <taxon>Neobatrachia</taxon>
        <taxon>Ranoidea</taxon>
        <taxon>Ranidae</taxon>
        <taxon>Staurois</taxon>
    </lineage>
</organism>
<sequence length="271" mass="29599">MVQHKQALTLLHRGGLTEVMLGILTDSSLFVASAANGLVAHVFLMSVTLERQADNRCISDLPDTAQTIFRYLEKLLTSGTTHLVTQSLKALTAIFRGSPDTLIDILWPRMSELVKSLLNHKPVLGSPHLEGLLLTLTRFPMFYSADSDLWMVVKCILKELSPLQAGSLTFGLLNLKQCPQDVRLQSLCVLLHPLDCILSVSEDNFGQPGLLDEPVCDPVLVESLLSTKSSCTGLLCQCLSHLTDLSEKGCLPTQIPHDSVLNSVVSVLKLC</sequence>
<dbReference type="PANTHER" id="PTHR21331:SF2">
    <property type="entry name" value="BRCA1-ASSOCIATED ATM ACTIVATOR 1"/>
    <property type="match status" value="1"/>
</dbReference>
<evidence type="ECO:0000256" key="1">
    <source>
        <dbReference type="ARBA" id="ARBA00004496"/>
    </source>
</evidence>
<dbReference type="Proteomes" id="UP001162483">
    <property type="component" value="Unassembled WGS sequence"/>
</dbReference>